<dbReference type="InterPro" id="IPR001810">
    <property type="entry name" value="F-box_dom"/>
</dbReference>
<protein>
    <submittedName>
        <fullName evidence="4">F-box domain-containing protein</fullName>
    </submittedName>
</protein>
<dbReference type="WBParaSite" id="Csp11.Scaffold629.g11958.t1">
    <property type="protein sequence ID" value="Csp11.Scaffold629.g11958.t1"/>
    <property type="gene ID" value="Csp11.Scaffold629.g11958"/>
</dbReference>
<organism evidence="3 4">
    <name type="scientific">Caenorhabditis tropicalis</name>
    <dbReference type="NCBI Taxonomy" id="1561998"/>
    <lineage>
        <taxon>Eukaryota</taxon>
        <taxon>Metazoa</taxon>
        <taxon>Ecdysozoa</taxon>
        <taxon>Nematoda</taxon>
        <taxon>Chromadorea</taxon>
        <taxon>Rhabditida</taxon>
        <taxon>Rhabditina</taxon>
        <taxon>Rhabditomorpha</taxon>
        <taxon>Rhabditoidea</taxon>
        <taxon>Rhabditidae</taxon>
        <taxon>Peloderinae</taxon>
        <taxon>Caenorhabditis</taxon>
    </lineage>
</organism>
<dbReference type="AlphaFoldDB" id="A0A1I7TUN6"/>
<sequence length="331" mass="38875">MSAFHLLRLPLVAVEHVLCMLNPYELIDVSQTSSRAKRSVKNFSRTRPKFRVELMINDQPCISILGRDSKIISYDYSWTLDDPIIFLVKNFNTHQITFVDMKIAKNPIEEFMKTYEYIREVFGCVIKYVHYELGAFSRRTSKTIIDFLLRQQESIPEVNIHGDFQNQSHNDVKYHISKLKVSETLEIDLSHYKNNFQLEIPKGFLNLHVLSAKFIKYEQFQRLKHQEIVLYDSRMTDRDINRFLKSWIACKSHLNLESLLIVVLRQTLDEEMMNDIPYEETTDPNILEKFDRYPFHAKVTGGLKIKRSDGKVATASAFLKPVGWCLCFLVH</sequence>
<dbReference type="InterPro" id="IPR012885">
    <property type="entry name" value="F-box_Sdz-33"/>
</dbReference>
<dbReference type="PANTHER" id="PTHR21503:SF53">
    <property type="entry name" value="F-BOX ASSOCIATED DOMAIN-CONTAINING PROTEIN-RELATED"/>
    <property type="match status" value="1"/>
</dbReference>
<dbReference type="Pfam" id="PF00646">
    <property type="entry name" value="F-box"/>
    <property type="match status" value="1"/>
</dbReference>
<evidence type="ECO:0000256" key="1">
    <source>
        <dbReference type="SAM" id="SignalP"/>
    </source>
</evidence>
<proteinExistence type="predicted"/>
<dbReference type="PROSITE" id="PS50181">
    <property type="entry name" value="FBOX"/>
    <property type="match status" value="1"/>
</dbReference>
<evidence type="ECO:0000259" key="2">
    <source>
        <dbReference type="PROSITE" id="PS50181"/>
    </source>
</evidence>
<evidence type="ECO:0000313" key="4">
    <source>
        <dbReference type="WBParaSite" id="Csp11.Scaffold629.g11958.t1"/>
    </source>
</evidence>
<dbReference type="PANTHER" id="PTHR21503">
    <property type="entry name" value="F-BOX-CONTAINING HYPOTHETICAL PROTEIN C.ELEGANS"/>
    <property type="match status" value="1"/>
</dbReference>
<dbReference type="Proteomes" id="UP000095282">
    <property type="component" value="Unplaced"/>
</dbReference>
<feature type="chain" id="PRO_5009307995" evidence="1">
    <location>
        <begin position="20"/>
        <end position="331"/>
    </location>
</feature>
<keyword evidence="1" id="KW-0732">Signal</keyword>
<feature type="signal peptide" evidence="1">
    <location>
        <begin position="1"/>
        <end position="19"/>
    </location>
</feature>
<feature type="domain" description="F-box" evidence="2">
    <location>
        <begin position="3"/>
        <end position="50"/>
    </location>
</feature>
<keyword evidence="3" id="KW-1185">Reference proteome</keyword>
<evidence type="ECO:0000313" key="3">
    <source>
        <dbReference type="Proteomes" id="UP000095282"/>
    </source>
</evidence>
<dbReference type="Pfam" id="PF07735">
    <property type="entry name" value="FBA_2"/>
    <property type="match status" value="1"/>
</dbReference>
<reference evidence="4" key="1">
    <citation type="submission" date="2016-11" db="UniProtKB">
        <authorList>
            <consortium name="WormBaseParasite"/>
        </authorList>
    </citation>
    <scope>IDENTIFICATION</scope>
</reference>
<accession>A0A1I7TUN6</accession>
<name>A0A1I7TUN6_9PELO</name>